<dbReference type="CDD" id="cd04301">
    <property type="entry name" value="NAT_SF"/>
    <property type="match status" value="1"/>
</dbReference>
<accession>A0A0S8FVY2</accession>
<gene>
    <name evidence="2" type="ORF">AMJ83_01955</name>
</gene>
<dbReference type="Pfam" id="PF00583">
    <property type="entry name" value="Acetyltransf_1"/>
    <property type="match status" value="1"/>
</dbReference>
<feature type="domain" description="N-acetyltransferase" evidence="1">
    <location>
        <begin position="4"/>
        <end position="161"/>
    </location>
</feature>
<dbReference type="InterPro" id="IPR016181">
    <property type="entry name" value="Acyl_CoA_acyltransferase"/>
</dbReference>
<organism evidence="2 3">
    <name type="scientific">candidate division WOR_3 bacterium SM23_42</name>
    <dbReference type="NCBI Taxonomy" id="1703779"/>
    <lineage>
        <taxon>Bacteria</taxon>
        <taxon>Bacteria division WOR-3</taxon>
    </lineage>
</organism>
<dbReference type="AlphaFoldDB" id="A0A0S8FVY2"/>
<evidence type="ECO:0000313" key="3">
    <source>
        <dbReference type="Proteomes" id="UP000051373"/>
    </source>
</evidence>
<dbReference type="GO" id="GO:0016747">
    <property type="term" value="F:acyltransferase activity, transferring groups other than amino-acyl groups"/>
    <property type="evidence" value="ECO:0007669"/>
    <property type="project" value="InterPro"/>
</dbReference>
<comment type="caution">
    <text evidence="2">The sequence shown here is derived from an EMBL/GenBank/DDBJ whole genome shotgun (WGS) entry which is preliminary data.</text>
</comment>
<sequence>MHEIIVRQADKRDLDALCRLYLEFHEFHVRGIPARLRRPVGYDNDELCTRIEKVIGSSDSVILVIEADSRVVGFAEVYMKQDEANQYRISYRYGHLQSMMVSEGHRKRKLGRQLLEAAEQWAKERNADEMRLDIWEFKEGPLRFYKKSGYQTLRRMLMRKL</sequence>
<dbReference type="PROSITE" id="PS51186">
    <property type="entry name" value="GNAT"/>
    <property type="match status" value="1"/>
</dbReference>
<dbReference type="PANTHER" id="PTHR43072">
    <property type="entry name" value="N-ACETYLTRANSFERASE"/>
    <property type="match status" value="1"/>
</dbReference>
<dbReference type="EMBL" id="LJUJ01000002">
    <property type="protein sequence ID" value="KPK64497.1"/>
    <property type="molecule type" value="Genomic_DNA"/>
</dbReference>
<dbReference type="PANTHER" id="PTHR43072:SF60">
    <property type="entry name" value="L-2,4-DIAMINOBUTYRIC ACID ACETYLTRANSFERASE"/>
    <property type="match status" value="1"/>
</dbReference>
<name>A0A0S8FVY2_UNCW3</name>
<dbReference type="Gene3D" id="3.40.630.30">
    <property type="match status" value="1"/>
</dbReference>
<dbReference type="SUPFAM" id="SSF55729">
    <property type="entry name" value="Acyl-CoA N-acyltransferases (Nat)"/>
    <property type="match status" value="1"/>
</dbReference>
<proteinExistence type="predicted"/>
<reference evidence="2 3" key="1">
    <citation type="journal article" date="2015" name="Microbiome">
        <title>Genomic resolution of linkages in carbon, nitrogen, and sulfur cycling among widespread estuary sediment bacteria.</title>
        <authorList>
            <person name="Baker B.J."/>
            <person name="Lazar C.S."/>
            <person name="Teske A.P."/>
            <person name="Dick G.J."/>
        </authorList>
    </citation>
    <scope>NUCLEOTIDE SEQUENCE [LARGE SCALE GENOMIC DNA]</scope>
    <source>
        <strain evidence="2">SM23_42</strain>
    </source>
</reference>
<dbReference type="Proteomes" id="UP000051373">
    <property type="component" value="Unassembled WGS sequence"/>
</dbReference>
<evidence type="ECO:0000259" key="1">
    <source>
        <dbReference type="PROSITE" id="PS51186"/>
    </source>
</evidence>
<protein>
    <recommendedName>
        <fullName evidence="1">N-acetyltransferase domain-containing protein</fullName>
    </recommendedName>
</protein>
<dbReference type="STRING" id="1703779.AMJ83_01955"/>
<evidence type="ECO:0000313" key="2">
    <source>
        <dbReference type="EMBL" id="KPK64497.1"/>
    </source>
</evidence>
<dbReference type="InterPro" id="IPR000182">
    <property type="entry name" value="GNAT_dom"/>
</dbReference>